<feature type="domain" description="DUF218" evidence="2">
    <location>
        <begin position="219"/>
        <end position="367"/>
    </location>
</feature>
<feature type="transmembrane region" description="Helical" evidence="1">
    <location>
        <begin position="86"/>
        <end position="104"/>
    </location>
</feature>
<feature type="transmembrane region" description="Helical" evidence="1">
    <location>
        <begin position="6"/>
        <end position="23"/>
    </location>
</feature>
<sequence length="403" mass="45872">MDIKQLFIFFIPYLLGAWGIITWRKRQAVPDIFFFLCSWTLLSLSVYLGIIESQHGSFFWVVPVGFFTLFFFSFQQAKAKLINGFLFNLFIAVFGAYLLFNFILTQNIVILLLLIGVGLIFLFLALFGFVGLMILLYWNAVVVIKRESHSLANLLTLIAAILMTLWLIYDFTFAGKLPEWASTLLAILPMGLIYFGFVFFNFLTISVLYQFNHPRYNQDFIIVLGAGLIDGERVTPLLAQRIDRAIRFYRQQENKTTPPKFIMSGGQGPDEKIPEAVAMKNYALTQGIPEEDILVESNSTTTLENMKFSKEIIQQTNGKKANVIFSSNNYHIFRAGIFARWAGLNADGIGSKTALYYLPNAFLREFIAIVAMNKKRHFLIVGILASLLLFLTLITWLVPLFVG</sequence>
<dbReference type="PANTHER" id="PTHR30336">
    <property type="entry name" value="INNER MEMBRANE PROTEIN, PROBABLE PERMEASE"/>
    <property type="match status" value="1"/>
</dbReference>
<evidence type="ECO:0000313" key="3">
    <source>
        <dbReference type="EMBL" id="KAF1303485.1"/>
    </source>
</evidence>
<comment type="caution">
    <text evidence="3">The sequence shown here is derived from an EMBL/GenBank/DDBJ whole genome shotgun (WGS) entry which is preliminary data.</text>
</comment>
<keyword evidence="1" id="KW-0812">Transmembrane</keyword>
<organism evidence="3 4">
    <name type="scientific">Candidatus Enterococcus willemsii</name>
    <dbReference type="NCBI Taxonomy" id="1857215"/>
    <lineage>
        <taxon>Bacteria</taxon>
        <taxon>Bacillati</taxon>
        <taxon>Bacillota</taxon>
        <taxon>Bacilli</taxon>
        <taxon>Lactobacillales</taxon>
        <taxon>Enterococcaceae</taxon>
        <taxon>Enterococcus</taxon>
    </lineage>
</organism>
<feature type="transmembrane region" description="Helical" evidence="1">
    <location>
        <begin position="150"/>
        <end position="169"/>
    </location>
</feature>
<dbReference type="Proteomes" id="UP000782705">
    <property type="component" value="Unassembled WGS sequence"/>
</dbReference>
<protein>
    <recommendedName>
        <fullName evidence="2">DUF218 domain-containing protein</fullName>
    </recommendedName>
</protein>
<feature type="transmembrane region" description="Helical" evidence="1">
    <location>
        <begin position="378"/>
        <end position="402"/>
    </location>
</feature>
<accession>A0ABQ6YZX7</accession>
<evidence type="ECO:0000313" key="4">
    <source>
        <dbReference type="Proteomes" id="UP000782705"/>
    </source>
</evidence>
<evidence type="ECO:0000256" key="1">
    <source>
        <dbReference type="SAM" id="Phobius"/>
    </source>
</evidence>
<dbReference type="InterPro" id="IPR014729">
    <property type="entry name" value="Rossmann-like_a/b/a_fold"/>
</dbReference>
<dbReference type="InterPro" id="IPR003848">
    <property type="entry name" value="DUF218"/>
</dbReference>
<dbReference type="PANTHER" id="PTHR30336:SF18">
    <property type="entry name" value="MEMBRANE PROTEIN"/>
    <property type="match status" value="1"/>
</dbReference>
<evidence type="ECO:0000259" key="2">
    <source>
        <dbReference type="Pfam" id="PF02698"/>
    </source>
</evidence>
<dbReference type="InterPro" id="IPR051599">
    <property type="entry name" value="Cell_Envelope_Assoc"/>
</dbReference>
<feature type="transmembrane region" description="Helical" evidence="1">
    <location>
        <begin position="181"/>
        <end position="209"/>
    </location>
</feature>
<dbReference type="CDD" id="cd06259">
    <property type="entry name" value="YdcF-like"/>
    <property type="match status" value="1"/>
</dbReference>
<keyword evidence="1" id="KW-1133">Transmembrane helix</keyword>
<dbReference type="EMBL" id="MAEL01000040">
    <property type="protein sequence ID" value="KAF1303485.1"/>
    <property type="molecule type" value="Genomic_DNA"/>
</dbReference>
<dbReference type="RefSeq" id="WP_161902213.1">
    <property type="nucleotide sequence ID" value="NZ_MAEL01000040.1"/>
</dbReference>
<feature type="transmembrane region" description="Helical" evidence="1">
    <location>
        <begin position="32"/>
        <end position="51"/>
    </location>
</feature>
<reference evidence="3 4" key="1">
    <citation type="submission" date="2016-06" db="EMBL/GenBank/DDBJ databases">
        <title>Four novel species of enterococci isolated from chicken manure.</title>
        <authorList>
            <person name="Van Tyne D."/>
        </authorList>
    </citation>
    <scope>NUCLEOTIDE SEQUENCE [LARGE SCALE GENOMIC DNA]</scope>
    <source>
        <strain evidence="3 4">CU12B</strain>
    </source>
</reference>
<dbReference type="Pfam" id="PF02698">
    <property type="entry name" value="DUF218"/>
    <property type="match status" value="1"/>
</dbReference>
<feature type="transmembrane region" description="Helical" evidence="1">
    <location>
        <begin position="110"/>
        <end position="138"/>
    </location>
</feature>
<keyword evidence="4" id="KW-1185">Reference proteome</keyword>
<feature type="transmembrane region" description="Helical" evidence="1">
    <location>
        <begin position="57"/>
        <end position="74"/>
    </location>
</feature>
<keyword evidence="1" id="KW-0472">Membrane</keyword>
<gene>
    <name evidence="3" type="ORF">BAU17_12305</name>
</gene>
<proteinExistence type="predicted"/>
<name>A0ABQ6YZX7_9ENTE</name>
<dbReference type="Gene3D" id="3.40.50.620">
    <property type="entry name" value="HUPs"/>
    <property type="match status" value="1"/>
</dbReference>